<feature type="domain" description="Bromo" evidence="10">
    <location>
        <begin position="308"/>
        <end position="378"/>
    </location>
</feature>
<evidence type="ECO:0000256" key="6">
    <source>
        <dbReference type="ARBA" id="ARBA00023117"/>
    </source>
</evidence>
<dbReference type="PROSITE" id="PS00633">
    <property type="entry name" value="BROMODOMAIN_1"/>
    <property type="match status" value="1"/>
</dbReference>
<evidence type="ECO:0000256" key="7">
    <source>
        <dbReference type="PROSITE-ProRule" id="PRU00035"/>
    </source>
</evidence>
<reference evidence="12" key="1">
    <citation type="submission" date="2024-04" db="EMBL/GenBank/DDBJ databases">
        <title>Salinicola lusitanus LLJ914,a marine bacterium isolated from the Okinawa Trough.</title>
        <authorList>
            <person name="Li J."/>
        </authorList>
    </citation>
    <scope>NUCLEOTIDE SEQUENCE [LARGE SCALE GENOMIC DNA]</scope>
</reference>
<dbReference type="InterPro" id="IPR052060">
    <property type="entry name" value="Bromo_WD_repeat"/>
</dbReference>
<dbReference type="PANTHER" id="PTHR16266:SF26">
    <property type="entry name" value="BROMODOMAIN AND WD REPEAT-CONTAINING PROTEIN 1"/>
    <property type="match status" value="1"/>
</dbReference>
<dbReference type="GO" id="GO:0007010">
    <property type="term" value="P:cytoskeleton organization"/>
    <property type="evidence" value="ECO:0007669"/>
    <property type="project" value="TreeGrafter"/>
</dbReference>
<dbReference type="FunFam" id="1.20.920.10:FF:000066">
    <property type="entry name" value="Transcription initiation factor TFIID subunit 1"/>
    <property type="match status" value="1"/>
</dbReference>
<dbReference type="Pfam" id="PF00439">
    <property type="entry name" value="Bromodomain"/>
    <property type="match status" value="2"/>
</dbReference>
<evidence type="ECO:0000256" key="8">
    <source>
        <dbReference type="RuleBase" id="RU003435"/>
    </source>
</evidence>
<dbReference type="GO" id="GO:0005634">
    <property type="term" value="C:nucleus"/>
    <property type="evidence" value="ECO:0007669"/>
    <property type="project" value="TreeGrafter"/>
</dbReference>
<keyword evidence="3 8" id="KW-0378">Hydrolase</keyword>
<keyword evidence="4 8" id="KW-0862">Zinc</keyword>
<dbReference type="InterPro" id="IPR018359">
    <property type="entry name" value="Bromodomain_CS"/>
</dbReference>
<dbReference type="Pfam" id="PF01432">
    <property type="entry name" value="Peptidase_M3"/>
    <property type="match status" value="1"/>
</dbReference>
<protein>
    <recommendedName>
        <fullName evidence="10">Bromo domain-containing protein</fullName>
    </recommendedName>
</protein>
<dbReference type="SMART" id="SM00297">
    <property type="entry name" value="BROMO"/>
    <property type="match status" value="1"/>
</dbReference>
<feature type="compositionally biased region" description="Basic residues" evidence="9">
    <location>
        <begin position="878"/>
        <end position="889"/>
    </location>
</feature>
<dbReference type="EMBL" id="JBBPFD010000021">
    <property type="protein sequence ID" value="KAK7882913.1"/>
    <property type="molecule type" value="Genomic_DNA"/>
</dbReference>
<dbReference type="Gene3D" id="2.30.30.1040">
    <property type="match status" value="1"/>
</dbReference>
<dbReference type="GO" id="GO:0006357">
    <property type="term" value="P:regulation of transcription by RNA polymerase II"/>
    <property type="evidence" value="ECO:0007669"/>
    <property type="project" value="TreeGrafter"/>
</dbReference>
<evidence type="ECO:0000256" key="2">
    <source>
        <dbReference type="ARBA" id="ARBA00022723"/>
    </source>
</evidence>
<dbReference type="InterPro" id="IPR024077">
    <property type="entry name" value="Neurolysin/TOP_dom2"/>
</dbReference>
<evidence type="ECO:0000256" key="3">
    <source>
        <dbReference type="ARBA" id="ARBA00022801"/>
    </source>
</evidence>
<dbReference type="SUPFAM" id="SSF47370">
    <property type="entry name" value="Bromodomain"/>
    <property type="match status" value="2"/>
</dbReference>
<feature type="compositionally biased region" description="Polar residues" evidence="9">
    <location>
        <begin position="897"/>
        <end position="928"/>
    </location>
</feature>
<organism evidence="11 12">
    <name type="scientific">Mugilogobius chulae</name>
    <name type="common">yellowstripe goby</name>
    <dbReference type="NCBI Taxonomy" id="88201"/>
    <lineage>
        <taxon>Eukaryota</taxon>
        <taxon>Metazoa</taxon>
        <taxon>Chordata</taxon>
        <taxon>Craniata</taxon>
        <taxon>Vertebrata</taxon>
        <taxon>Euteleostomi</taxon>
        <taxon>Actinopterygii</taxon>
        <taxon>Neopterygii</taxon>
        <taxon>Teleostei</taxon>
        <taxon>Neoteleostei</taxon>
        <taxon>Acanthomorphata</taxon>
        <taxon>Gobiaria</taxon>
        <taxon>Gobiiformes</taxon>
        <taxon>Gobioidei</taxon>
        <taxon>Gobiidae</taxon>
        <taxon>Gobionellinae</taxon>
        <taxon>Mugilogobius</taxon>
    </lineage>
</organism>
<evidence type="ECO:0000256" key="5">
    <source>
        <dbReference type="ARBA" id="ARBA00023049"/>
    </source>
</evidence>
<feature type="compositionally biased region" description="Acidic residues" evidence="9">
    <location>
        <begin position="700"/>
        <end position="710"/>
    </location>
</feature>
<gene>
    <name evidence="11" type="ORF">WMY93_029087</name>
</gene>
<evidence type="ECO:0000313" key="12">
    <source>
        <dbReference type="Proteomes" id="UP001460270"/>
    </source>
</evidence>
<feature type="compositionally biased region" description="Basic residues" evidence="9">
    <location>
        <begin position="826"/>
        <end position="838"/>
    </location>
</feature>
<name>A0AAW0MWY8_9GOBI</name>
<feature type="compositionally biased region" description="Basic and acidic residues" evidence="9">
    <location>
        <begin position="954"/>
        <end position="970"/>
    </location>
</feature>
<evidence type="ECO:0000256" key="1">
    <source>
        <dbReference type="ARBA" id="ARBA00022670"/>
    </source>
</evidence>
<dbReference type="Pfam" id="PF25313">
    <property type="entry name" value="BRWD_AD"/>
    <property type="match status" value="1"/>
</dbReference>
<dbReference type="Gene3D" id="1.20.920.10">
    <property type="entry name" value="Bromodomain-like"/>
    <property type="match status" value="2"/>
</dbReference>
<feature type="compositionally biased region" description="Low complexity" evidence="9">
    <location>
        <begin position="981"/>
        <end position="992"/>
    </location>
</feature>
<dbReference type="GO" id="GO:0008360">
    <property type="term" value="P:regulation of cell shape"/>
    <property type="evidence" value="ECO:0007669"/>
    <property type="project" value="TreeGrafter"/>
</dbReference>
<dbReference type="GO" id="GO:0004222">
    <property type="term" value="F:metalloendopeptidase activity"/>
    <property type="evidence" value="ECO:0007669"/>
    <property type="project" value="InterPro"/>
</dbReference>
<dbReference type="InterPro" id="IPR001567">
    <property type="entry name" value="Pept_M3A_M3B_dom"/>
</dbReference>
<dbReference type="GO" id="GO:0046872">
    <property type="term" value="F:metal ion binding"/>
    <property type="evidence" value="ECO:0007669"/>
    <property type="project" value="UniProtKB-UniRule"/>
</dbReference>
<evidence type="ECO:0000259" key="10">
    <source>
        <dbReference type="PROSITE" id="PS50014"/>
    </source>
</evidence>
<evidence type="ECO:0000313" key="11">
    <source>
        <dbReference type="EMBL" id="KAK7882913.1"/>
    </source>
</evidence>
<evidence type="ECO:0000256" key="4">
    <source>
        <dbReference type="ARBA" id="ARBA00022833"/>
    </source>
</evidence>
<feature type="compositionally biased region" description="Acidic residues" evidence="9">
    <location>
        <begin position="465"/>
        <end position="475"/>
    </location>
</feature>
<feature type="compositionally biased region" description="Basic and acidic residues" evidence="9">
    <location>
        <begin position="604"/>
        <end position="614"/>
    </location>
</feature>
<dbReference type="FunFam" id="2.30.30.1040:FF:000003">
    <property type="entry name" value="Bromodomain and WD repeat domain containing 1"/>
    <property type="match status" value="1"/>
</dbReference>
<keyword evidence="12" id="KW-1185">Reference proteome</keyword>
<proteinExistence type="inferred from homology"/>
<dbReference type="InterPro" id="IPR001487">
    <property type="entry name" value="Bromodomain"/>
</dbReference>
<comment type="similarity">
    <text evidence="8">Belongs to the peptidase M3 family.</text>
</comment>
<feature type="compositionally biased region" description="Basic residues" evidence="9">
    <location>
        <begin position="524"/>
        <end position="540"/>
    </location>
</feature>
<dbReference type="PROSITE" id="PS50014">
    <property type="entry name" value="BROMODOMAIN_2"/>
    <property type="match status" value="2"/>
</dbReference>
<feature type="compositionally biased region" description="Acidic residues" evidence="9">
    <location>
        <begin position="263"/>
        <end position="272"/>
    </location>
</feature>
<dbReference type="Gene3D" id="1.10.1370.10">
    <property type="entry name" value="Neurolysin, domain 3"/>
    <property type="match status" value="1"/>
</dbReference>
<dbReference type="InterPro" id="IPR036427">
    <property type="entry name" value="Bromodomain-like_sf"/>
</dbReference>
<comment type="caution">
    <text evidence="11">The sequence shown here is derived from an EMBL/GenBank/DDBJ whole genome shotgun (WGS) entry which is preliminary data.</text>
</comment>
<dbReference type="PRINTS" id="PR00503">
    <property type="entry name" value="BROMODOMAIN"/>
</dbReference>
<accession>A0AAW0MWY8</accession>
<feature type="compositionally biased region" description="Basic and acidic residues" evidence="9">
    <location>
        <begin position="809"/>
        <end position="824"/>
    </location>
</feature>
<dbReference type="GO" id="GO:0006508">
    <property type="term" value="P:proteolysis"/>
    <property type="evidence" value="ECO:0007669"/>
    <property type="project" value="UniProtKB-KW"/>
</dbReference>
<keyword evidence="2 8" id="KW-0479">Metal-binding</keyword>
<dbReference type="SUPFAM" id="SSF55486">
    <property type="entry name" value="Metalloproteases ('zincins'), catalytic domain"/>
    <property type="match status" value="1"/>
</dbReference>
<feature type="region of interest" description="Disordered" evidence="9">
    <location>
        <begin position="438"/>
        <end position="1026"/>
    </location>
</feature>
<keyword evidence="1 8" id="KW-0645">Protease</keyword>
<dbReference type="InterPro" id="IPR057451">
    <property type="entry name" value="BRWD/PHIP_AD"/>
</dbReference>
<feature type="region of interest" description="Disordered" evidence="9">
    <location>
        <begin position="1399"/>
        <end position="1419"/>
    </location>
</feature>
<sequence length="1419" mass="159593">MELRDQEFVKITGIKYEVSPPTLCCLKLTLIDTGTGKITDKSFSIKYHDMPDVIDFLILRQSYDEALRRNWQPVNDRFRSVIDDAWWFGTIVCQEPYQPEYPDSLFQCFKVRWDNGETEKLSPWDVEPISDEAQQPETEGGGIPVTAEEMRELMYKPQPGEWGEKSRDQECERIIIGISQLNSVDIVAPFAGPVDLTQYPSYCTVIAYPTDLGTIKLRLMHRFYRSKIADSAKIITNVLLKFINNPSCTDIMEIYNALEEMGDDGDEEEDAEAPGTSSGHRLRQRSAEVLPDRDAWKEQCKNLLNYILECEDSEPFRQPVDPDNYPDYHDIIDTPMDFGTVRRTLEEDHYENPMELCKDARLIFANAKAYTPNKRSKIYSMTLRLSLRGSDEAKGSARKCNYRNCHQPPITQITGKVLSKLRKKGDIGDQIYLSQECLREGSSDQTRSKNSSSEEDAKAASTSESESESDASESDDDKHSRTSRPQGKKTRPSRSSIAKHGNKAASDSDDNEEEMSSSLSSRRYASRSSHRSTRLTRKRTERTMVNGHSSRPSLRDRRQRNESDGTASGSDEEEASGRRALKRRTAQAAVNKIKLLEASEEEGSEKGENQDRSPRNSHLRNSTRSNKRTAVIKSSSESGEDSSNTNESSDEDSQNSRSASPRYKQNGNTKKQKPDPKPKSNAHLLSNGHSAKHNSSDQEQSSEESSEETDEKQLEKPVRKAAVAATKKRISSDDDDDNGDDDDDDEEEEHDEPDWQPPKKDKSPSKKRTKQNGQDEDKSSPKKKTNKKPDESDELSDVPKSSRTCARKSIKDSSSEEFEPDTRPVRSTRNKSKAKRCRGSSSASDSSSQEFKPRTKSRRKETSPSSEGESDHSENSSRRPRLRTLAKKKYTSDHSLSDTSESQSKPRNGISISVSNRPKRQQSNNLSNGIKEKLSSKRKRIYTSDSEEAEEMKEEPAFKKINKKRPESSKSPKRKPKSLDSGSNEENSASQSEEGDAGHSEKRKGNGLTAVQREDGLKGAPRGRLAASSDSAAPLLLLRTIVMNRMVAVPRKAQSISVDSGGQNCHYLVAVGAAFNAKPHRRLDLFEKNVGLFGVSELSCPAGFQVATKEALKNTERLLKKACTCPPGVETVESFDQLSDGLCKVADLADFVKVAHPDPAFREAAERTCVEIGTVVEKLNTNVELCQSLKRLLDNPEVVAKLDPDTRRVAELFMFDFEISGIHLDDKLRQKAVALHVKLLDLNNEFLVGSHMPNRIARSAIPEHLHIHFASEGSFIQVGGLHADSPDDLIREIAYRIYLYPNADLMECLEELLRCRHKLAKLVGYESYGHRALKGTMAKTPETVMNFLQLLTDKLSDRTAKDFKMMRDMKQKLNPRNSRKPSYPEDGYHSHYYGGEIRASSQSQHGTPVDWESTRTFLL</sequence>
<dbReference type="Proteomes" id="UP001460270">
    <property type="component" value="Unassembled WGS sequence"/>
</dbReference>
<feature type="region of interest" description="Disordered" evidence="9">
    <location>
        <begin position="263"/>
        <end position="288"/>
    </location>
</feature>
<comment type="cofactor">
    <cofactor evidence="8">
        <name>Zn(2+)</name>
        <dbReference type="ChEBI" id="CHEBI:29105"/>
    </cofactor>
    <text evidence="8">Binds 1 zinc ion.</text>
</comment>
<feature type="compositionally biased region" description="Acidic residues" evidence="9">
    <location>
        <begin position="733"/>
        <end position="754"/>
    </location>
</feature>
<feature type="compositionally biased region" description="Basic and acidic residues" evidence="9">
    <location>
        <begin position="553"/>
        <end position="563"/>
    </location>
</feature>
<keyword evidence="6 7" id="KW-0103">Bromodomain</keyword>
<feature type="compositionally biased region" description="Low complexity" evidence="9">
    <location>
        <begin position="634"/>
        <end position="647"/>
    </location>
</feature>
<dbReference type="PANTHER" id="PTHR16266">
    <property type="entry name" value="WD REPEAT DOMAIN 9"/>
    <property type="match status" value="1"/>
</dbReference>
<keyword evidence="5 8" id="KW-0482">Metalloprotease</keyword>
<feature type="domain" description="Bromo" evidence="10">
    <location>
        <begin position="182"/>
        <end position="244"/>
    </location>
</feature>
<evidence type="ECO:0000256" key="9">
    <source>
        <dbReference type="SAM" id="MobiDB-lite"/>
    </source>
</evidence>